<dbReference type="PANTHER" id="PTHR16079:SF4">
    <property type="entry name" value="E3 UBIQUITIN-PROTEIN LIGASE CHFR"/>
    <property type="match status" value="1"/>
</dbReference>
<dbReference type="GO" id="GO:0008270">
    <property type="term" value="F:zinc ion binding"/>
    <property type="evidence" value="ECO:0007669"/>
    <property type="project" value="UniProtKB-KW"/>
</dbReference>
<keyword evidence="8" id="KW-1185">Reference proteome</keyword>
<evidence type="ECO:0000313" key="8">
    <source>
        <dbReference type="Proteomes" id="UP001301958"/>
    </source>
</evidence>
<name>A0AAN7BXL9_9PEZI</name>
<dbReference type="Gene3D" id="2.30.30.40">
    <property type="entry name" value="SH3 Domains"/>
    <property type="match status" value="1"/>
</dbReference>
<gene>
    <name evidence="7" type="ORF">QBC38DRAFT_356202</name>
</gene>
<sequence>MTDSPRQQPAPTAGPTAPVVSLEAELTCSICTDLLYNPLTLLDCLHTFCGGCLKDWFGFQAIRVENAPGPPPPPEKPIYTCPSCRDAVRDTKHDARVNTLLEMYLSLNPGKGKTQEEKDEMDSKYKRGDKVMRRLKFQDRTPEQIRLDEEERRLLEQVQQMSLREATDAAARSAGRRSRDLSRAGAGTEGRRSRAHSGTVPSAEVYTEERRRNRRRSESRQPGSGERDSDRRQRQIEHQSSLRNLISGDDMDARDIEREIEEFARQIQEEGLLDGLDLNNIDLENNDELSRRITEAYRRRHRDRMRQDGGRRSNASAHSHRSDVSATRPRSITADGTSRPASRLHSRPPSTGSNEERSRYPPSTSTAAAHLDVQDSSTRRRRAPSSSRSATVPAPPTQPQAQPDTRPAARAQTDLSTRPLRPSMATVTDARASGSPTIISSPSRRDSPDNNNANLTFVASSTTRKITTTVTALPYPSSTSTPSSPSRAPPPPLPSIHCSACPNPLSPYALHYVCAPCSTTLCRVCYLKKKGCLHWFGFGGRETRTKWEKVNAVTPIPPPHMLTPRKYLKTGAVQTGAKFCASCEKWSDTFWRCEECNEGEWGYCTSCVGKGKTCVGHALTKQGDGGRLFPSCEVCKRPVEEDKKWLCCYSCGHNFCLGCYTSSATLKIAPENGLTGWRRCPSGHRMVVMAYDTTKQKCRVAQDLVGGRRVKISTEEGGKEIWSWKDENGNGYKRVVSSDVSITATTSKNGGEYTISLFPPDGGHGPKATAGWGWIPASGVEDELMFPKGADILEVEDVNGEWFHGFYMGVQGLFPAPYVRLRQQ</sequence>
<dbReference type="PANTHER" id="PTHR16079">
    <property type="entry name" value="UBIQUITIN LIGASE PROTEIN CHFR"/>
    <property type="match status" value="1"/>
</dbReference>
<reference evidence="7" key="2">
    <citation type="submission" date="2023-05" db="EMBL/GenBank/DDBJ databases">
        <authorList>
            <consortium name="Lawrence Berkeley National Laboratory"/>
            <person name="Steindorff A."/>
            <person name="Hensen N."/>
            <person name="Bonometti L."/>
            <person name="Westerberg I."/>
            <person name="Brannstrom I.O."/>
            <person name="Guillou S."/>
            <person name="Cros-Aarteil S."/>
            <person name="Calhoun S."/>
            <person name="Haridas S."/>
            <person name="Kuo A."/>
            <person name="Mondo S."/>
            <person name="Pangilinan J."/>
            <person name="Riley R."/>
            <person name="Labutti K."/>
            <person name="Andreopoulos B."/>
            <person name="Lipzen A."/>
            <person name="Chen C."/>
            <person name="Yanf M."/>
            <person name="Daum C."/>
            <person name="Ng V."/>
            <person name="Clum A."/>
            <person name="Ohm R."/>
            <person name="Martin F."/>
            <person name="Silar P."/>
            <person name="Natvig D."/>
            <person name="Lalanne C."/>
            <person name="Gautier V."/>
            <person name="Ament-Velasquez S.L."/>
            <person name="Kruys A."/>
            <person name="Hutchinson M.I."/>
            <person name="Powell A.J."/>
            <person name="Barry K."/>
            <person name="Miller A.N."/>
            <person name="Grigoriev I.V."/>
            <person name="Debuchy R."/>
            <person name="Gladieux P."/>
            <person name="Thoren M.H."/>
            <person name="Johannesson H."/>
        </authorList>
    </citation>
    <scope>NUCLEOTIDE SEQUENCE</scope>
    <source>
        <strain evidence="7">CBS 990.96</strain>
    </source>
</reference>
<dbReference type="InterPro" id="IPR013083">
    <property type="entry name" value="Znf_RING/FYVE/PHD"/>
</dbReference>
<evidence type="ECO:0000256" key="2">
    <source>
        <dbReference type="ARBA" id="ARBA00022771"/>
    </source>
</evidence>
<keyword evidence="1" id="KW-0479">Metal-binding</keyword>
<feature type="compositionally biased region" description="Polar residues" evidence="5">
    <location>
        <begin position="324"/>
        <end position="340"/>
    </location>
</feature>
<keyword evidence="2 4" id="KW-0863">Zinc-finger</keyword>
<dbReference type="GO" id="GO:0005634">
    <property type="term" value="C:nucleus"/>
    <property type="evidence" value="ECO:0007669"/>
    <property type="project" value="TreeGrafter"/>
</dbReference>
<evidence type="ECO:0000259" key="6">
    <source>
        <dbReference type="PROSITE" id="PS50089"/>
    </source>
</evidence>
<feature type="compositionally biased region" description="Low complexity" evidence="5">
    <location>
        <begin position="472"/>
        <end position="486"/>
    </location>
</feature>
<evidence type="ECO:0000256" key="5">
    <source>
        <dbReference type="SAM" id="MobiDB-lite"/>
    </source>
</evidence>
<dbReference type="GO" id="GO:0004842">
    <property type="term" value="F:ubiquitin-protein transferase activity"/>
    <property type="evidence" value="ECO:0007669"/>
    <property type="project" value="TreeGrafter"/>
</dbReference>
<dbReference type="SUPFAM" id="SSF50044">
    <property type="entry name" value="SH3-domain"/>
    <property type="match status" value="1"/>
</dbReference>
<evidence type="ECO:0000313" key="7">
    <source>
        <dbReference type="EMBL" id="KAK4230813.1"/>
    </source>
</evidence>
<dbReference type="InterPro" id="IPR017907">
    <property type="entry name" value="Znf_RING_CS"/>
</dbReference>
<feature type="domain" description="RING-type" evidence="6">
    <location>
        <begin position="28"/>
        <end position="85"/>
    </location>
</feature>
<feature type="domain" description="RING-type" evidence="6">
    <location>
        <begin position="632"/>
        <end position="681"/>
    </location>
</feature>
<reference evidence="7" key="1">
    <citation type="journal article" date="2023" name="Mol. Phylogenet. Evol.">
        <title>Genome-scale phylogeny and comparative genomics of the fungal order Sordariales.</title>
        <authorList>
            <person name="Hensen N."/>
            <person name="Bonometti L."/>
            <person name="Westerberg I."/>
            <person name="Brannstrom I.O."/>
            <person name="Guillou S."/>
            <person name="Cros-Aarteil S."/>
            <person name="Calhoun S."/>
            <person name="Haridas S."/>
            <person name="Kuo A."/>
            <person name="Mondo S."/>
            <person name="Pangilinan J."/>
            <person name="Riley R."/>
            <person name="LaButti K."/>
            <person name="Andreopoulos B."/>
            <person name="Lipzen A."/>
            <person name="Chen C."/>
            <person name="Yan M."/>
            <person name="Daum C."/>
            <person name="Ng V."/>
            <person name="Clum A."/>
            <person name="Steindorff A."/>
            <person name="Ohm R.A."/>
            <person name="Martin F."/>
            <person name="Silar P."/>
            <person name="Natvig D.O."/>
            <person name="Lalanne C."/>
            <person name="Gautier V."/>
            <person name="Ament-Velasquez S.L."/>
            <person name="Kruys A."/>
            <person name="Hutchinson M.I."/>
            <person name="Powell A.J."/>
            <person name="Barry K."/>
            <person name="Miller A.N."/>
            <person name="Grigoriev I.V."/>
            <person name="Debuchy R."/>
            <person name="Gladieux P."/>
            <person name="Hiltunen Thoren M."/>
            <person name="Johannesson H."/>
        </authorList>
    </citation>
    <scope>NUCLEOTIDE SEQUENCE</scope>
    <source>
        <strain evidence="7">CBS 990.96</strain>
    </source>
</reference>
<dbReference type="EMBL" id="MU865296">
    <property type="protein sequence ID" value="KAK4230813.1"/>
    <property type="molecule type" value="Genomic_DNA"/>
</dbReference>
<protein>
    <submittedName>
        <fullName evidence="7">E3 ubiquitin-protein ligase</fullName>
    </submittedName>
</protein>
<feature type="region of interest" description="Disordered" evidence="5">
    <location>
        <begin position="298"/>
        <end position="452"/>
    </location>
</feature>
<dbReference type="PROSITE" id="PS00518">
    <property type="entry name" value="ZF_RING_1"/>
    <property type="match status" value="2"/>
</dbReference>
<evidence type="ECO:0000256" key="4">
    <source>
        <dbReference type="PROSITE-ProRule" id="PRU00175"/>
    </source>
</evidence>
<dbReference type="InterPro" id="IPR018957">
    <property type="entry name" value="Znf_C3HC4_RING-type"/>
</dbReference>
<evidence type="ECO:0000256" key="1">
    <source>
        <dbReference type="ARBA" id="ARBA00022723"/>
    </source>
</evidence>
<comment type="caution">
    <text evidence="7">The sequence shown here is derived from an EMBL/GenBank/DDBJ whole genome shotgun (WGS) entry which is preliminary data.</text>
</comment>
<dbReference type="SMART" id="SM00184">
    <property type="entry name" value="RING"/>
    <property type="match status" value="2"/>
</dbReference>
<accession>A0AAN7BXL9</accession>
<dbReference type="SUPFAM" id="SSF57850">
    <property type="entry name" value="RING/U-box"/>
    <property type="match status" value="1"/>
</dbReference>
<dbReference type="InterPro" id="IPR052256">
    <property type="entry name" value="E3_ubiquitin-ligase_CHFR"/>
</dbReference>
<dbReference type="Pfam" id="PF00097">
    <property type="entry name" value="zf-C3HC4"/>
    <property type="match status" value="1"/>
</dbReference>
<organism evidence="7 8">
    <name type="scientific">Podospora fimiseda</name>
    <dbReference type="NCBI Taxonomy" id="252190"/>
    <lineage>
        <taxon>Eukaryota</taxon>
        <taxon>Fungi</taxon>
        <taxon>Dikarya</taxon>
        <taxon>Ascomycota</taxon>
        <taxon>Pezizomycotina</taxon>
        <taxon>Sordariomycetes</taxon>
        <taxon>Sordariomycetidae</taxon>
        <taxon>Sordariales</taxon>
        <taxon>Podosporaceae</taxon>
        <taxon>Podospora</taxon>
    </lineage>
</organism>
<feature type="region of interest" description="Disordered" evidence="5">
    <location>
        <begin position="164"/>
        <end position="250"/>
    </location>
</feature>
<proteinExistence type="predicted"/>
<dbReference type="PROSITE" id="PS50089">
    <property type="entry name" value="ZF_RING_2"/>
    <property type="match status" value="2"/>
</dbReference>
<dbReference type="Proteomes" id="UP001301958">
    <property type="component" value="Unassembled WGS sequence"/>
</dbReference>
<evidence type="ECO:0000256" key="3">
    <source>
        <dbReference type="ARBA" id="ARBA00022833"/>
    </source>
</evidence>
<dbReference type="InterPro" id="IPR001841">
    <property type="entry name" value="Znf_RING"/>
</dbReference>
<dbReference type="AlphaFoldDB" id="A0AAN7BXL9"/>
<keyword evidence="3" id="KW-0862">Zinc</keyword>
<dbReference type="CDD" id="cd15489">
    <property type="entry name" value="PHD_SF"/>
    <property type="match status" value="1"/>
</dbReference>
<dbReference type="GO" id="GO:0006511">
    <property type="term" value="P:ubiquitin-dependent protein catabolic process"/>
    <property type="evidence" value="ECO:0007669"/>
    <property type="project" value="TreeGrafter"/>
</dbReference>
<dbReference type="GO" id="GO:0016567">
    <property type="term" value="P:protein ubiquitination"/>
    <property type="evidence" value="ECO:0007669"/>
    <property type="project" value="TreeGrafter"/>
</dbReference>
<feature type="compositionally biased region" description="Basic and acidic residues" evidence="5">
    <location>
        <begin position="207"/>
        <end position="237"/>
    </location>
</feature>
<feature type="compositionally biased region" description="Low complexity" evidence="5">
    <location>
        <begin position="399"/>
        <end position="412"/>
    </location>
</feature>
<feature type="region of interest" description="Disordered" evidence="5">
    <location>
        <begin position="472"/>
        <end position="492"/>
    </location>
</feature>
<dbReference type="InterPro" id="IPR036028">
    <property type="entry name" value="SH3-like_dom_sf"/>
</dbReference>
<dbReference type="Gene3D" id="3.30.40.10">
    <property type="entry name" value="Zinc/RING finger domain, C3HC4 (zinc finger)"/>
    <property type="match status" value="1"/>
</dbReference>